<comment type="caution">
    <text evidence="2">The sequence shown here is derived from an EMBL/GenBank/DDBJ whole genome shotgun (WGS) entry which is preliminary data.</text>
</comment>
<keyword evidence="3" id="KW-1185">Reference proteome</keyword>
<feature type="domain" description="YgjP-like metallopeptidase" evidence="1">
    <location>
        <begin position="22"/>
        <end position="223"/>
    </location>
</feature>
<dbReference type="RefSeq" id="WP_169068928.1">
    <property type="nucleotide sequence ID" value="NZ_JAZKUC010000001.1"/>
</dbReference>
<organism evidence="2 3">
    <name type="scientific">Candidatus Accumulibacter contiguus</name>
    <dbReference type="NCBI Taxonomy" id="2954381"/>
    <lineage>
        <taxon>Bacteria</taxon>
        <taxon>Pseudomonadati</taxon>
        <taxon>Pseudomonadota</taxon>
        <taxon>Betaproteobacteria</taxon>
        <taxon>Candidatus Accumulibacter</taxon>
    </lineage>
</organism>
<evidence type="ECO:0000313" key="2">
    <source>
        <dbReference type="EMBL" id="NMQ03799.1"/>
    </source>
</evidence>
<dbReference type="EMBL" id="SPMX01000001">
    <property type="protein sequence ID" value="NMQ03799.1"/>
    <property type="molecule type" value="Genomic_DNA"/>
</dbReference>
<dbReference type="Proteomes" id="UP000886469">
    <property type="component" value="Unassembled WGS sequence"/>
</dbReference>
<dbReference type="PANTHER" id="PTHR30399">
    <property type="entry name" value="UNCHARACTERIZED PROTEIN YGJP"/>
    <property type="match status" value="1"/>
</dbReference>
<gene>
    <name evidence="2" type="ORF">E4Q08_00210</name>
</gene>
<dbReference type="CDD" id="cd07344">
    <property type="entry name" value="M48_yhfN_like"/>
    <property type="match status" value="1"/>
</dbReference>
<sequence length="233" mass="27178">MSAETLSVGDLLFEVQRSSRRKTLGLTVDRSGELKLYAPEATPREQLEKWAKSRQLWVYQKLAIKEASRPIPRPAGYMSGDAVFYLGRSYRVRFVTDQEGAVHCRTGWLELRLSDKTDAEARIREWFQATGGHWIKERVKLLSDRYGLVPSTVEILDLGNRWGSCSAAGRLNFNWRLLQFPIRLIDYVITHELVHLVEPHHNDDYWRRLEGLMPDYADRKAKLLETTREYDRV</sequence>
<name>A0ABX1T2E6_9PROT</name>
<reference evidence="2" key="1">
    <citation type="submission" date="2019-03" db="EMBL/GenBank/DDBJ databases">
        <title>Metabolic reconstructions from genomes of highly enriched 'Candidatus Accumulibacter' and 'Candidatus Competibacter' bioreactor populations.</title>
        <authorList>
            <person name="Annavajhala M.K."/>
            <person name="Welles L."/>
            <person name="Abbas B."/>
            <person name="Sorokin D."/>
            <person name="Park H."/>
            <person name="Van Loosdrecht M."/>
            <person name="Chandran K."/>
        </authorList>
    </citation>
    <scope>NUCLEOTIDE SEQUENCE</scope>
    <source>
        <strain evidence="2">SBR_L</strain>
    </source>
</reference>
<evidence type="ECO:0000313" key="3">
    <source>
        <dbReference type="Proteomes" id="UP000886469"/>
    </source>
</evidence>
<dbReference type="Pfam" id="PF01863">
    <property type="entry name" value="YgjP-like"/>
    <property type="match status" value="1"/>
</dbReference>
<protein>
    <submittedName>
        <fullName evidence="2">M48 family peptidase</fullName>
    </submittedName>
</protein>
<dbReference type="InterPro" id="IPR053136">
    <property type="entry name" value="UTP_pyrophosphatase-like"/>
</dbReference>
<dbReference type="InterPro" id="IPR002725">
    <property type="entry name" value="YgjP-like_metallopeptidase"/>
</dbReference>
<dbReference type="Gene3D" id="3.30.2010.10">
    <property type="entry name" value="Metalloproteases ('zincins'), catalytic domain"/>
    <property type="match status" value="1"/>
</dbReference>
<proteinExistence type="predicted"/>
<dbReference type="PANTHER" id="PTHR30399:SF1">
    <property type="entry name" value="UTP PYROPHOSPHATASE"/>
    <property type="match status" value="1"/>
</dbReference>
<evidence type="ECO:0000259" key="1">
    <source>
        <dbReference type="Pfam" id="PF01863"/>
    </source>
</evidence>
<accession>A0ABX1T2E6</accession>